<gene>
    <name evidence="3" type="ORF">DGUA_6G008352</name>
</gene>
<keyword evidence="4" id="KW-1185">Reference proteome</keyword>
<dbReference type="AlphaFoldDB" id="A0A3B0KMC5"/>
<evidence type="ECO:0000313" key="3">
    <source>
        <dbReference type="EMBL" id="SPP86261.1"/>
    </source>
</evidence>
<feature type="coiled-coil region" evidence="1">
    <location>
        <begin position="214"/>
        <end position="248"/>
    </location>
</feature>
<evidence type="ECO:0000256" key="2">
    <source>
        <dbReference type="SAM" id="MobiDB-lite"/>
    </source>
</evidence>
<accession>A0A3B0KMC5</accession>
<organism evidence="3 4">
    <name type="scientific">Drosophila guanche</name>
    <name type="common">Fruit fly</name>
    <dbReference type="NCBI Taxonomy" id="7266"/>
    <lineage>
        <taxon>Eukaryota</taxon>
        <taxon>Metazoa</taxon>
        <taxon>Ecdysozoa</taxon>
        <taxon>Arthropoda</taxon>
        <taxon>Hexapoda</taxon>
        <taxon>Insecta</taxon>
        <taxon>Pterygota</taxon>
        <taxon>Neoptera</taxon>
        <taxon>Endopterygota</taxon>
        <taxon>Diptera</taxon>
        <taxon>Brachycera</taxon>
        <taxon>Muscomorpha</taxon>
        <taxon>Ephydroidea</taxon>
        <taxon>Drosophilidae</taxon>
        <taxon>Drosophila</taxon>
        <taxon>Sophophora</taxon>
    </lineage>
</organism>
<feature type="coiled-coil region" evidence="1">
    <location>
        <begin position="280"/>
        <end position="427"/>
    </location>
</feature>
<sequence length="600" mass="68258">MESDEEVPVMLSCESSESTSWHSNLSTVSDGSISSYSNCGTQTSYSSLSDETGNENGNKNGNENGHENENGNENTSEHATQGGAEDSASSSDVPLKDWKDWNFAEHFKKDPAGFLDKFVENYVHLNSVVTLKSDMAKRAVEQSNIVRQLLLQEQKLSSELRQELEDYKQRLESASINSHNQAMERHNLMQELDQTREQFFEERSIELLKHNGIISGFQKELMQCQKKYAALKAERKRLVAELNECKSNTAQAVPEGGDGCGSPQKWEILCAALKGQHEYNQGIIQELQNKNEELETKAANGLQSTGASAEYAKLQEELRFYKKQYFEDNADESHGNKELQEELTRMQAIRKSLEVSNERLSSELEAYKESFYQDKSKGNEKIKNFCRDLKNELREKEKTIDNLRGMNEKLNEKLADMKFMLNRMDLQATGLQFSLEMNSELETREASYERAFVLLQRLNSQLREEASKTRKSYKKLKESFKLELAKQQALSGSDGGQNPGKTGKLNALHEKLMHYVNKLSATSVSDHSLGSRLSRVSSNVSLSQIIGRNHLKMDPDEVLEDAFKAFCDMVTDYWVTQMHPFEAVEPSSYSSNDEKRLETY</sequence>
<reference evidence="4" key="1">
    <citation type="submission" date="2018-01" db="EMBL/GenBank/DDBJ databases">
        <authorList>
            <person name="Alioto T."/>
            <person name="Alioto T."/>
        </authorList>
    </citation>
    <scope>NUCLEOTIDE SEQUENCE [LARGE SCALE GENOMIC DNA]</scope>
</reference>
<proteinExistence type="predicted"/>
<evidence type="ECO:0000256" key="1">
    <source>
        <dbReference type="SAM" id="Coils"/>
    </source>
</evidence>
<feature type="compositionally biased region" description="Low complexity" evidence="2">
    <location>
        <begin position="54"/>
        <end position="63"/>
    </location>
</feature>
<dbReference type="Proteomes" id="UP000268350">
    <property type="component" value="Unassembled WGS sequence"/>
</dbReference>
<protein>
    <submittedName>
        <fullName evidence="3">Blast:Filamin A-interacting protein 1-like</fullName>
    </submittedName>
</protein>
<name>A0A3B0KMC5_DROGU</name>
<dbReference type="EMBL" id="OUUW01000011">
    <property type="protein sequence ID" value="SPP86261.1"/>
    <property type="molecule type" value="Genomic_DNA"/>
</dbReference>
<feature type="compositionally biased region" description="Low complexity" evidence="2">
    <location>
        <begin position="11"/>
        <end position="27"/>
    </location>
</feature>
<evidence type="ECO:0000313" key="4">
    <source>
        <dbReference type="Proteomes" id="UP000268350"/>
    </source>
</evidence>
<keyword evidence="1" id="KW-0175">Coiled coil</keyword>
<dbReference type="OMA" id="DYWVTQM"/>
<feature type="coiled-coil region" evidence="1">
    <location>
        <begin position="150"/>
        <end position="177"/>
    </location>
</feature>
<feature type="compositionally biased region" description="Polar residues" evidence="2">
    <location>
        <begin position="28"/>
        <end position="51"/>
    </location>
</feature>
<feature type="region of interest" description="Disordered" evidence="2">
    <location>
        <begin position="1"/>
        <end position="93"/>
    </location>
</feature>
<dbReference type="OrthoDB" id="7872055at2759"/>